<dbReference type="EMBL" id="LVVM01000230">
    <property type="protein sequence ID" value="OJA21258.1"/>
    <property type="molecule type" value="Genomic_DNA"/>
</dbReference>
<name>A0A1J8RHH6_9AGAM</name>
<reference evidence="3 4" key="1">
    <citation type="submission" date="2016-03" db="EMBL/GenBank/DDBJ databases">
        <title>Comparative genomics of the ectomycorrhizal sister species Rhizopogon vinicolor and Rhizopogon vesiculosus (Basidiomycota: Boletales) reveals a divergence of the mating type B locus.</title>
        <authorList>
            <person name="Mujic A.B."/>
            <person name="Kuo A."/>
            <person name="Tritt A."/>
            <person name="Lipzen A."/>
            <person name="Chen C."/>
            <person name="Johnson J."/>
            <person name="Sharma A."/>
            <person name="Barry K."/>
            <person name="Grigoriev I.V."/>
            <person name="Spatafora J.W."/>
        </authorList>
    </citation>
    <scope>NUCLEOTIDE SEQUENCE [LARGE SCALE GENOMIC DNA]</scope>
    <source>
        <strain evidence="3 4">AM-OR11-056</strain>
    </source>
</reference>
<dbReference type="InterPro" id="IPR055507">
    <property type="entry name" value="DUF7079"/>
</dbReference>
<protein>
    <recommendedName>
        <fullName evidence="2">DUF7079 domain-containing protein</fullName>
    </recommendedName>
</protein>
<sequence>MHITWDSVVPFPGGQMQSHFTLSILYVARVLRTLLGYLEPADIQALSCTCRNYRTELFDSFDIHWPRLKGWSTVTEAEARACIEISLLFDDHITPFSLKNVANSICKYNIDLKTANHVFRYDLFPLLWFSALFGFEVYYPREWLLRRIDKRRQRNRFLQCLTAPYETLFWNWTLWYFKPMWENVMAEVEEKRSEAQATTANGSTSIPEGKEVDSATSTGGTNLCNLPKI</sequence>
<organism evidence="3 4">
    <name type="scientific">Rhizopogon vesiculosus</name>
    <dbReference type="NCBI Taxonomy" id="180088"/>
    <lineage>
        <taxon>Eukaryota</taxon>
        <taxon>Fungi</taxon>
        <taxon>Dikarya</taxon>
        <taxon>Basidiomycota</taxon>
        <taxon>Agaricomycotina</taxon>
        <taxon>Agaricomycetes</taxon>
        <taxon>Agaricomycetidae</taxon>
        <taxon>Boletales</taxon>
        <taxon>Suillineae</taxon>
        <taxon>Rhizopogonaceae</taxon>
        <taxon>Rhizopogon</taxon>
    </lineage>
</organism>
<dbReference type="OrthoDB" id="3244284at2759"/>
<proteinExistence type="predicted"/>
<accession>A0A1J8RHH6</accession>
<dbReference type="Proteomes" id="UP000183567">
    <property type="component" value="Unassembled WGS sequence"/>
</dbReference>
<evidence type="ECO:0000313" key="4">
    <source>
        <dbReference type="Proteomes" id="UP000183567"/>
    </source>
</evidence>
<evidence type="ECO:0000313" key="3">
    <source>
        <dbReference type="EMBL" id="OJA21258.1"/>
    </source>
</evidence>
<evidence type="ECO:0000256" key="1">
    <source>
        <dbReference type="SAM" id="MobiDB-lite"/>
    </source>
</evidence>
<feature type="compositionally biased region" description="Polar residues" evidence="1">
    <location>
        <begin position="214"/>
        <end position="229"/>
    </location>
</feature>
<dbReference type="Pfam" id="PF23296">
    <property type="entry name" value="DUF7079"/>
    <property type="match status" value="1"/>
</dbReference>
<evidence type="ECO:0000259" key="2">
    <source>
        <dbReference type="Pfam" id="PF23296"/>
    </source>
</evidence>
<dbReference type="AlphaFoldDB" id="A0A1J8RHH6"/>
<feature type="compositionally biased region" description="Polar residues" evidence="1">
    <location>
        <begin position="196"/>
        <end position="206"/>
    </location>
</feature>
<feature type="domain" description="DUF7079" evidence="2">
    <location>
        <begin position="76"/>
        <end position="186"/>
    </location>
</feature>
<keyword evidence="4" id="KW-1185">Reference proteome</keyword>
<feature type="region of interest" description="Disordered" evidence="1">
    <location>
        <begin position="196"/>
        <end position="229"/>
    </location>
</feature>
<comment type="caution">
    <text evidence="3">The sequence shown here is derived from an EMBL/GenBank/DDBJ whole genome shotgun (WGS) entry which is preliminary data.</text>
</comment>
<gene>
    <name evidence="3" type="ORF">AZE42_02531</name>
</gene>